<evidence type="ECO:0000256" key="5">
    <source>
        <dbReference type="ARBA" id="ARBA00023231"/>
    </source>
</evidence>
<sequence>MKEMKEKIGIVDTLEERKPYITRKQEKEQEIPLACDNNSLAGAISQRACVYSGARVVLNPVTDAIHLVHGPIGCAGYTWDIRGAKSSGIETNRTSFSTDMKELDVVFGGEKKLSSAIDELVGLYHPPVVFVYSTCIVGIIGDDLESVCKTASQKHNIPVIPVKSEGFKGNKSDGYKAACDALKKLIKKPPEDPTAKKAPRSSETIKPKINILGDFNVAGDVWLIKPLFEKMGIEVIVSMTGDSTAEAISRAAEADLNLVQCSGSMTYLAKWMQMEYGIPYLNASFFGIEDISLALRKTADYFGSEKMKQQAEQILETEINRIMPEISRVRERVKGKRAAIYMGGPAKALTLIKGFAELGMEVVIIGTQTGKKEDYEQISYSVRDGTVIVDDANPLELAELLVKQKADLMVAGVKERFIAYKLGIAFCDFNHDRVVEFEGFDGFVNFVQEVDASISSPVWKAVRQRTLIPEAVESENKSGKIEKAAVAAGSEKKSGRMEKATVKEMISEENHATECKGILLKPKFLHQKSETAVESQV</sequence>
<dbReference type="PANTHER" id="PTHR42956:SF1">
    <property type="entry name" value="NITROGENASE IRON-MOLYBDENUM COFACTOR BIOSYNTHESIS PROTEIN NIFE"/>
    <property type="match status" value="1"/>
</dbReference>
<dbReference type="SUPFAM" id="SSF53807">
    <property type="entry name" value="Helical backbone' metal receptor"/>
    <property type="match status" value="1"/>
</dbReference>
<accession>A0A0E3SM55</accession>
<dbReference type="Gene3D" id="3.40.50.12380">
    <property type="entry name" value="Nitrogenase MoFe cofactor biosynthesis protein NifE, C-terminal"/>
    <property type="match status" value="1"/>
</dbReference>
<dbReference type="HOGENOM" id="CLU_025876_1_1_2"/>
<dbReference type="InterPro" id="IPR000510">
    <property type="entry name" value="Nase/OxRdtase_comp1"/>
</dbReference>
<proteinExistence type="inferred from homology"/>
<dbReference type="InterPro" id="IPR000318">
    <property type="entry name" value="Nase_comp1_CS"/>
</dbReference>
<dbReference type="Gene3D" id="3.40.50.1980">
    <property type="entry name" value="Nitrogenase molybdenum iron protein domain"/>
    <property type="match status" value="1"/>
</dbReference>
<dbReference type="GO" id="GO:0016163">
    <property type="term" value="F:nitrogenase activity"/>
    <property type="evidence" value="ECO:0007669"/>
    <property type="project" value="InterPro"/>
</dbReference>
<dbReference type="AlphaFoldDB" id="A0A0E3SM55"/>
<evidence type="ECO:0000256" key="1">
    <source>
        <dbReference type="ARBA" id="ARBA00003171"/>
    </source>
</evidence>
<name>A0A0E3SM55_METBA</name>
<keyword evidence="9" id="KW-1185">Reference proteome</keyword>
<comment type="function">
    <text evidence="1">This protein may play a role in the biosynthesis of the prosthetic group of nitrogenase (FeMo cofactor).</text>
</comment>
<dbReference type="KEGG" id="mbak:MSBR3_2673"/>
<evidence type="ECO:0000256" key="6">
    <source>
        <dbReference type="RuleBase" id="RU004021"/>
    </source>
</evidence>
<dbReference type="PROSITE" id="PS00090">
    <property type="entry name" value="NITROGENASE_1_2"/>
    <property type="match status" value="1"/>
</dbReference>
<evidence type="ECO:0000313" key="8">
    <source>
        <dbReference type="EMBL" id="AKB83251.1"/>
    </source>
</evidence>
<dbReference type="STRING" id="1434107.MSBR3_2673"/>
<dbReference type="PROSITE" id="PS00699">
    <property type="entry name" value="NITROGENASE_1_1"/>
    <property type="match status" value="1"/>
</dbReference>
<keyword evidence="5 6" id="KW-0535">Nitrogen fixation</keyword>
<evidence type="ECO:0000256" key="3">
    <source>
        <dbReference type="ARBA" id="ARBA00011002"/>
    </source>
</evidence>
<dbReference type="EMBL" id="CP009517">
    <property type="protein sequence ID" value="AKB83251.1"/>
    <property type="molecule type" value="Genomic_DNA"/>
</dbReference>
<dbReference type="GO" id="GO:0065003">
    <property type="term" value="P:protein-containing complex assembly"/>
    <property type="evidence" value="ECO:0007669"/>
    <property type="project" value="InterPro"/>
</dbReference>
<evidence type="ECO:0000313" key="9">
    <source>
        <dbReference type="Proteomes" id="UP000033066"/>
    </source>
</evidence>
<dbReference type="PATRIC" id="fig|1434107.4.peg.3387"/>
<evidence type="ECO:0000256" key="4">
    <source>
        <dbReference type="ARBA" id="ARBA00013280"/>
    </source>
</evidence>
<dbReference type="Pfam" id="PF00148">
    <property type="entry name" value="Oxidored_nitro"/>
    <property type="match status" value="1"/>
</dbReference>
<feature type="domain" description="Nitrogenase/oxidoreductase component 1" evidence="7">
    <location>
        <begin position="49"/>
        <end position="453"/>
    </location>
</feature>
<dbReference type="Proteomes" id="UP000033066">
    <property type="component" value="Chromosome"/>
</dbReference>
<protein>
    <recommendedName>
        <fullName evidence="4">Nitrogenase iron-molybdenum cofactor biosynthesis protein NifE</fullName>
    </recommendedName>
</protein>
<evidence type="ECO:0000259" key="7">
    <source>
        <dbReference type="Pfam" id="PF00148"/>
    </source>
</evidence>
<reference evidence="8" key="1">
    <citation type="submission" date="2014-07" db="EMBL/GenBank/DDBJ databases">
        <title>Methanogenic archaea and the global carbon cycle.</title>
        <authorList>
            <person name="Henriksen J.R."/>
            <person name="Luke J."/>
            <person name="Reinhart S."/>
            <person name="Benedict M.N."/>
            <person name="Youngblut N.D."/>
            <person name="Metcalf M.E."/>
            <person name="Whitaker R.J."/>
            <person name="Metcalf W.W."/>
        </authorList>
    </citation>
    <scope>NUCLEOTIDE SEQUENCE [LARGE SCALE GENOMIC DNA]</scope>
    <source>
        <strain evidence="8">3</strain>
    </source>
</reference>
<dbReference type="UniPathway" id="UPA00782"/>
<dbReference type="NCBIfam" id="TIGR01283">
    <property type="entry name" value="nifE"/>
    <property type="match status" value="1"/>
</dbReference>
<comment type="similarity">
    <text evidence="3 6">Belongs to the NifD/NifK/NifE/NifN family.</text>
</comment>
<dbReference type="InterPro" id="IPR049939">
    <property type="entry name" value="NifE-like"/>
</dbReference>
<gene>
    <name evidence="8" type="ORF">MSBR3_2673</name>
</gene>
<dbReference type="PANTHER" id="PTHR42956">
    <property type="entry name" value="NITROGENASE IRON-MOLYBDENUM COFACTOR BIOSYNTHESIS PROTEIN NIFE"/>
    <property type="match status" value="1"/>
</dbReference>
<comment type="pathway">
    <text evidence="2">Cofactor biosynthesis; Fe-Mo cofactor biosynthesis.</text>
</comment>
<evidence type="ECO:0000256" key="2">
    <source>
        <dbReference type="ARBA" id="ARBA00005155"/>
    </source>
</evidence>
<dbReference type="InterPro" id="IPR005973">
    <property type="entry name" value="NifE"/>
</dbReference>
<organism evidence="8 9">
    <name type="scientific">Methanosarcina barkeri 3</name>
    <dbReference type="NCBI Taxonomy" id="1434107"/>
    <lineage>
        <taxon>Archaea</taxon>
        <taxon>Methanobacteriati</taxon>
        <taxon>Methanobacteriota</taxon>
        <taxon>Stenosarchaea group</taxon>
        <taxon>Methanomicrobia</taxon>
        <taxon>Methanosarcinales</taxon>
        <taxon>Methanosarcinaceae</taxon>
        <taxon>Methanosarcina</taxon>
    </lineage>
</organism>